<dbReference type="RefSeq" id="WP_059751831.1">
    <property type="nucleotide sequence ID" value="NZ_LDUG01000011.1"/>
</dbReference>
<comment type="caution">
    <text evidence="1">The sequence shown here is derived from an EMBL/GenBank/DDBJ whole genome shotgun (WGS) entry which is preliminary data.</text>
</comment>
<protein>
    <submittedName>
        <fullName evidence="1">Uncharacterized protein</fullName>
    </submittedName>
</protein>
<dbReference type="Proteomes" id="UP000064243">
    <property type="component" value="Unassembled WGS sequence"/>
</dbReference>
<name>A0A106BSU7_THIDE</name>
<gene>
    <name evidence="1" type="ORF">ABW22_02975</name>
</gene>
<organism evidence="1 2">
    <name type="scientific">Thiobacillus denitrificans</name>
    <dbReference type="NCBI Taxonomy" id="36861"/>
    <lineage>
        <taxon>Bacteria</taxon>
        <taxon>Pseudomonadati</taxon>
        <taxon>Pseudomonadota</taxon>
        <taxon>Betaproteobacteria</taxon>
        <taxon>Nitrosomonadales</taxon>
        <taxon>Thiobacillaceae</taxon>
        <taxon>Thiobacillus</taxon>
    </lineage>
</organism>
<sequence>MSQHSAASAMELDVGTTVDPWYLVELAEPREGGRWRADASIRAIVLDAAAGKLGPHLYITAVLAAECEPQSRSEFLRVKSIYRLADTLYLARTVEQSLLLDDGQTVQLIHPWGSS</sequence>
<accession>A0A106BSU7</accession>
<dbReference type="EMBL" id="LDUG01000011">
    <property type="protein sequence ID" value="KVW98001.1"/>
    <property type="molecule type" value="Genomic_DNA"/>
</dbReference>
<dbReference type="PATRIC" id="fig|36861.3.peg.37"/>
<reference evidence="1 2" key="1">
    <citation type="journal article" date="2015" name="Appl. Environ. Microbiol.">
        <title>Aerobic and Anaerobic Thiosulfate Oxidation by a Cold-Adapted, Subglacial Chemoautotroph.</title>
        <authorList>
            <person name="Harrold Z.R."/>
            <person name="Skidmore M.L."/>
            <person name="Hamilton T.L."/>
            <person name="Desch L."/>
            <person name="Amada K."/>
            <person name="van Gelder W."/>
            <person name="Glover K."/>
            <person name="Roden E.E."/>
            <person name="Boyd E.S."/>
        </authorList>
    </citation>
    <scope>NUCLEOTIDE SEQUENCE [LARGE SCALE GENOMIC DNA]</scope>
    <source>
        <strain evidence="1 2">RG</strain>
    </source>
</reference>
<dbReference type="OrthoDB" id="9816431at2"/>
<keyword evidence="2" id="KW-1185">Reference proteome</keyword>
<dbReference type="AlphaFoldDB" id="A0A106BSU7"/>
<evidence type="ECO:0000313" key="1">
    <source>
        <dbReference type="EMBL" id="KVW98001.1"/>
    </source>
</evidence>
<evidence type="ECO:0000313" key="2">
    <source>
        <dbReference type="Proteomes" id="UP000064243"/>
    </source>
</evidence>
<proteinExistence type="predicted"/>